<organism evidence="1 2">
    <name type="scientific">Rubellimicrobium aerolatum</name>
    <dbReference type="NCBI Taxonomy" id="490979"/>
    <lineage>
        <taxon>Bacteria</taxon>
        <taxon>Pseudomonadati</taxon>
        <taxon>Pseudomonadota</taxon>
        <taxon>Alphaproteobacteria</taxon>
        <taxon>Rhodobacterales</taxon>
        <taxon>Roseobacteraceae</taxon>
        <taxon>Rubellimicrobium</taxon>
    </lineage>
</organism>
<evidence type="ECO:0000313" key="2">
    <source>
        <dbReference type="Proteomes" id="UP001596056"/>
    </source>
</evidence>
<dbReference type="Pfam" id="PF24752">
    <property type="entry name" value="DUF7697"/>
    <property type="match status" value="1"/>
</dbReference>
<sequence length="75" mass="7705">MNAPLTAEGQQVWSLATRLGRQLYARGPFGGTGGFDFGAALEMGEALGISRTAVAEFLPVIEAGAIPAILEAQNG</sequence>
<proteinExistence type="predicted"/>
<accession>A0ABW0SFA7</accession>
<dbReference type="RefSeq" id="WP_209841210.1">
    <property type="nucleotide sequence ID" value="NZ_JAGGJP010000009.1"/>
</dbReference>
<name>A0ABW0SFA7_9RHOB</name>
<gene>
    <name evidence="1" type="ORF">ACFPOC_13775</name>
</gene>
<protein>
    <submittedName>
        <fullName evidence="1">Uncharacterized protein</fullName>
    </submittedName>
</protein>
<reference evidence="2" key="1">
    <citation type="journal article" date="2019" name="Int. J. Syst. Evol. Microbiol.">
        <title>The Global Catalogue of Microorganisms (GCM) 10K type strain sequencing project: providing services to taxonomists for standard genome sequencing and annotation.</title>
        <authorList>
            <consortium name="The Broad Institute Genomics Platform"/>
            <consortium name="The Broad Institute Genome Sequencing Center for Infectious Disease"/>
            <person name="Wu L."/>
            <person name="Ma J."/>
        </authorList>
    </citation>
    <scope>NUCLEOTIDE SEQUENCE [LARGE SCALE GENOMIC DNA]</scope>
    <source>
        <strain evidence="2">KACC 11588</strain>
    </source>
</reference>
<dbReference type="Proteomes" id="UP001596056">
    <property type="component" value="Unassembled WGS sequence"/>
</dbReference>
<evidence type="ECO:0000313" key="1">
    <source>
        <dbReference type="EMBL" id="MFC5567477.1"/>
    </source>
</evidence>
<keyword evidence="2" id="KW-1185">Reference proteome</keyword>
<dbReference type="InterPro" id="IPR056114">
    <property type="entry name" value="DUF7697"/>
</dbReference>
<comment type="caution">
    <text evidence="1">The sequence shown here is derived from an EMBL/GenBank/DDBJ whole genome shotgun (WGS) entry which is preliminary data.</text>
</comment>
<dbReference type="EMBL" id="JBHSNA010000015">
    <property type="protein sequence ID" value="MFC5567477.1"/>
    <property type="molecule type" value="Genomic_DNA"/>
</dbReference>